<reference evidence="1" key="1">
    <citation type="submission" date="2017-05" db="UniProtKB">
        <authorList>
            <consortium name="EnsemblMetazoa"/>
        </authorList>
    </citation>
    <scope>IDENTIFICATION</scope>
</reference>
<sequence length="120" mass="13847">MLVRRLWIMVDSDKFWQLLVQKGCQHYCVGEDSGVTFIQNTAALQDSSRRQIEEVTYIMFVDFIEKCEQKEICGNVSNISSGVEKSLREYVTLEDILLVCTGTTKIPPDGFYTKPYNVFF</sequence>
<dbReference type="InParanoid" id="A0A1X7VKU1"/>
<proteinExistence type="predicted"/>
<name>A0A1X7VKU1_AMPQE</name>
<evidence type="ECO:0000313" key="1">
    <source>
        <dbReference type="EnsemblMetazoa" id="Aqu2.1.40529_001"/>
    </source>
</evidence>
<dbReference type="AlphaFoldDB" id="A0A1X7VKU1"/>
<accession>A0A1X7VKU1</accession>
<protein>
    <submittedName>
        <fullName evidence="1">Uncharacterized protein</fullName>
    </submittedName>
</protein>
<dbReference type="OrthoDB" id="2384350at2759"/>
<dbReference type="EnsemblMetazoa" id="Aqu2.1.40529_001">
    <property type="protein sequence ID" value="Aqu2.1.40529_001"/>
    <property type="gene ID" value="Aqu2.1.40529"/>
</dbReference>
<organism evidence="1">
    <name type="scientific">Amphimedon queenslandica</name>
    <name type="common">Sponge</name>
    <dbReference type="NCBI Taxonomy" id="400682"/>
    <lineage>
        <taxon>Eukaryota</taxon>
        <taxon>Metazoa</taxon>
        <taxon>Porifera</taxon>
        <taxon>Demospongiae</taxon>
        <taxon>Heteroscleromorpha</taxon>
        <taxon>Haplosclerida</taxon>
        <taxon>Niphatidae</taxon>
        <taxon>Amphimedon</taxon>
    </lineage>
</organism>